<feature type="compositionally biased region" description="Polar residues" evidence="1">
    <location>
        <begin position="81"/>
        <end position="93"/>
    </location>
</feature>
<evidence type="ECO:0000313" key="3">
    <source>
        <dbReference type="Proteomes" id="UP000789831"/>
    </source>
</evidence>
<sequence>MSISNSFLDPESEFGILNNATINALGWKADKSSNFDIKVSITDKDGKTVISIGNFTHIDDSEPESILCLEALDPPKEKQDSSPQVFTISFSSTSEEDLKKMRKL</sequence>
<protein>
    <submittedName>
        <fullName evidence="2">13575_t:CDS:1</fullName>
    </submittedName>
</protein>
<keyword evidence="3" id="KW-1185">Reference proteome</keyword>
<dbReference type="OrthoDB" id="10511486at2759"/>
<evidence type="ECO:0000256" key="1">
    <source>
        <dbReference type="SAM" id="MobiDB-lite"/>
    </source>
</evidence>
<name>A0A9N9DR48_9GLOM</name>
<evidence type="ECO:0000313" key="2">
    <source>
        <dbReference type="EMBL" id="CAG8644985.1"/>
    </source>
</evidence>
<gene>
    <name evidence="2" type="ORF">AGERDE_LOCUS11153</name>
</gene>
<organism evidence="2 3">
    <name type="scientific">Ambispora gerdemannii</name>
    <dbReference type="NCBI Taxonomy" id="144530"/>
    <lineage>
        <taxon>Eukaryota</taxon>
        <taxon>Fungi</taxon>
        <taxon>Fungi incertae sedis</taxon>
        <taxon>Mucoromycota</taxon>
        <taxon>Glomeromycotina</taxon>
        <taxon>Glomeromycetes</taxon>
        <taxon>Archaeosporales</taxon>
        <taxon>Ambisporaceae</taxon>
        <taxon>Ambispora</taxon>
    </lineage>
</organism>
<comment type="caution">
    <text evidence="2">The sequence shown here is derived from an EMBL/GenBank/DDBJ whole genome shotgun (WGS) entry which is preliminary data.</text>
</comment>
<dbReference type="Proteomes" id="UP000789831">
    <property type="component" value="Unassembled WGS sequence"/>
</dbReference>
<dbReference type="AlphaFoldDB" id="A0A9N9DR48"/>
<proteinExistence type="predicted"/>
<feature type="region of interest" description="Disordered" evidence="1">
    <location>
        <begin position="75"/>
        <end position="104"/>
    </location>
</feature>
<accession>A0A9N9DR48</accession>
<dbReference type="EMBL" id="CAJVPL010004235">
    <property type="protein sequence ID" value="CAG8644985.1"/>
    <property type="molecule type" value="Genomic_DNA"/>
</dbReference>
<reference evidence="2" key="1">
    <citation type="submission" date="2021-06" db="EMBL/GenBank/DDBJ databases">
        <authorList>
            <person name="Kallberg Y."/>
            <person name="Tangrot J."/>
            <person name="Rosling A."/>
        </authorList>
    </citation>
    <scope>NUCLEOTIDE SEQUENCE</scope>
    <source>
        <strain evidence="2">MT106</strain>
    </source>
</reference>